<dbReference type="InParanoid" id="A7SRU6"/>
<proteinExistence type="predicted"/>
<dbReference type="eggNOG" id="ENOG502S0KU">
    <property type="taxonomic scope" value="Eukaryota"/>
</dbReference>
<dbReference type="Pfam" id="PF13646">
    <property type="entry name" value="HEAT_2"/>
    <property type="match status" value="1"/>
</dbReference>
<reference evidence="1 2" key="1">
    <citation type="journal article" date="2007" name="Science">
        <title>Sea anemone genome reveals ancestral eumetazoan gene repertoire and genomic organization.</title>
        <authorList>
            <person name="Putnam N.H."/>
            <person name="Srivastava M."/>
            <person name="Hellsten U."/>
            <person name="Dirks B."/>
            <person name="Chapman J."/>
            <person name="Salamov A."/>
            <person name="Terry A."/>
            <person name="Shapiro H."/>
            <person name="Lindquist E."/>
            <person name="Kapitonov V.V."/>
            <person name="Jurka J."/>
            <person name="Genikhovich G."/>
            <person name="Grigoriev I.V."/>
            <person name="Lucas S.M."/>
            <person name="Steele R.E."/>
            <person name="Finnerty J.R."/>
            <person name="Technau U."/>
            <person name="Martindale M.Q."/>
            <person name="Rokhsar D.S."/>
        </authorList>
    </citation>
    <scope>NUCLEOTIDE SEQUENCE [LARGE SCALE GENOMIC DNA]</scope>
    <source>
        <strain evidence="2">CH2 X CH6</strain>
    </source>
</reference>
<evidence type="ECO:0000313" key="2">
    <source>
        <dbReference type="Proteomes" id="UP000001593"/>
    </source>
</evidence>
<dbReference type="Gene3D" id="1.25.10.10">
    <property type="entry name" value="Leucine-rich Repeat Variant"/>
    <property type="match status" value="2"/>
</dbReference>
<dbReference type="SUPFAM" id="SSF48371">
    <property type="entry name" value="ARM repeat"/>
    <property type="match status" value="2"/>
</dbReference>
<protein>
    <submittedName>
        <fullName evidence="1">Uncharacterized protein</fullName>
    </submittedName>
</protein>
<dbReference type="Proteomes" id="UP000001593">
    <property type="component" value="Unassembled WGS sequence"/>
</dbReference>
<dbReference type="InterPro" id="IPR052873">
    <property type="entry name" value="HEATR9"/>
</dbReference>
<gene>
    <name evidence="1" type="ORF">NEMVEDRAFT_v1g216464</name>
</gene>
<keyword evidence="2" id="KW-1185">Reference proteome</keyword>
<sequence length="821" mass="96626">MYPRNSGNWCEDVSAGRDIPRIVTSKPILLKRTSNIQPRYLGKKTPLPSPTWTERNENVWKPVMVKRIIGAMKMMESERSREKLQSGYVDEDGPKWRRIQVLLGEEGLLSANPTIVMEAAKCLGLLQCRHPDILTALQDSLTSNTDARVCYEASKSLILLGTWSPHAMRVVMENIRKGNRDVVSELLLTMTKARNIPFVDKHTPEFEAMVSLLVYLIRHKPFEMAFNAAISLGRLLQLHPPLSLLLPYPSYQPSILQLHPPLSLLLPYPNYQPTILQLYPPLPLLLPYPSYQTPYYNSTRHYPYYCLTLATNHPYYNSTRHYPYYCLTLATNHPYYNSTRHYPYYCLTLATNHPYYNSTRHYPYYCLTLATNHPYYNSTRHYPYYCLTLATNHPYYNSTRHYPYYCLTLAANHPYYNSTRHYPYYCLTLAANHPYYNSTRHYPHYCLTLAANHPYYNSTRHYPYYCLTLAANHPYYNSTRHYPYYCLTLATNHPYYNFTRHYPYYCLTLATNHPYYNSTRHYPYYCLTLAANHPYYNSTRHYPYYCLTLATNHPYYNFTHHYPYYCLTLATNHPYYNSTRHYPYYCLTLAANHPYYNSTRHYPYYCLTLATNHPYYNSTRHHPYYCHHRQPSQVVRKPALYVLIKQFNCKDHVVLDALLQQMSSSYNWKHRLEAAELLIFIGSRDVFKVMSEDEVFDVLEKLLWDHANKELRLKISEALAAMGLRQRACALALRRLEDPKEEVRGRAVISLATLGMKGTKEMKALLDLLELDTSVYVRIQVVRAFSHLGWNDPRIIRSLRERERGEGTLAIEAERALALLT</sequence>
<dbReference type="EMBL" id="DS469767">
    <property type="protein sequence ID" value="EDO33579.1"/>
    <property type="molecule type" value="Genomic_DNA"/>
</dbReference>
<dbReference type="HOGENOM" id="CLU_344631_0_0_1"/>
<dbReference type="AlphaFoldDB" id="A7SRU6"/>
<organism evidence="1 2">
    <name type="scientific">Nematostella vectensis</name>
    <name type="common">Starlet sea anemone</name>
    <dbReference type="NCBI Taxonomy" id="45351"/>
    <lineage>
        <taxon>Eukaryota</taxon>
        <taxon>Metazoa</taxon>
        <taxon>Cnidaria</taxon>
        <taxon>Anthozoa</taxon>
        <taxon>Hexacorallia</taxon>
        <taxon>Actiniaria</taxon>
        <taxon>Edwardsiidae</taxon>
        <taxon>Nematostella</taxon>
    </lineage>
</organism>
<accession>A7SRU6</accession>
<evidence type="ECO:0000313" key="1">
    <source>
        <dbReference type="EMBL" id="EDO33579.1"/>
    </source>
</evidence>
<name>A7SRU6_NEMVE</name>
<dbReference type="InterPro" id="IPR011989">
    <property type="entry name" value="ARM-like"/>
</dbReference>
<dbReference type="PANTHER" id="PTHR38323:SF1">
    <property type="entry name" value="PROTEIN HEATR9"/>
    <property type="match status" value="1"/>
</dbReference>
<dbReference type="PANTHER" id="PTHR38323">
    <property type="entry name" value="PROTEIN HEATR9"/>
    <property type="match status" value="1"/>
</dbReference>
<dbReference type="InterPro" id="IPR016024">
    <property type="entry name" value="ARM-type_fold"/>
</dbReference>